<dbReference type="Proteomes" id="UP000035996">
    <property type="component" value="Unassembled WGS sequence"/>
</dbReference>
<feature type="binding site" evidence="8">
    <location>
        <begin position="89"/>
        <end position="93"/>
    </location>
    <ligand>
        <name>GTP</name>
        <dbReference type="ChEBI" id="CHEBI:37565"/>
    </ligand>
</feature>
<evidence type="ECO:0000256" key="4">
    <source>
        <dbReference type="ARBA" id="ARBA00022741"/>
    </source>
</evidence>
<keyword evidence="4 8" id="KW-0547">Nucleotide-binding</keyword>
<evidence type="ECO:0000256" key="6">
    <source>
        <dbReference type="ARBA" id="ARBA00023134"/>
    </source>
</evidence>
<dbReference type="SUPFAM" id="SSF52540">
    <property type="entry name" value="P-loop containing nucleoside triphosphate hydrolases"/>
    <property type="match status" value="1"/>
</dbReference>
<feature type="binding site" evidence="8">
    <location>
        <begin position="143"/>
        <end position="146"/>
    </location>
    <ligand>
        <name>GTP</name>
        <dbReference type="ChEBI" id="CHEBI:37565"/>
    </ligand>
</feature>
<dbReference type="GO" id="GO:0016150">
    <property type="term" value="F:translation release factor activity, codon nonspecific"/>
    <property type="evidence" value="ECO:0007669"/>
    <property type="project" value="TreeGrafter"/>
</dbReference>
<dbReference type="InterPro" id="IPR027417">
    <property type="entry name" value="P-loop_NTPase"/>
</dbReference>
<keyword evidence="6 8" id="KW-0342">GTP-binding</keyword>
<feature type="binding site" evidence="8">
    <location>
        <begin position="21"/>
        <end position="28"/>
    </location>
    <ligand>
        <name>GTP</name>
        <dbReference type="ChEBI" id="CHEBI:37565"/>
    </ligand>
</feature>
<dbReference type="GO" id="GO:0016149">
    <property type="term" value="F:translation release factor activity, codon specific"/>
    <property type="evidence" value="ECO:0007669"/>
    <property type="project" value="UniProtKB-UniRule"/>
</dbReference>
<dbReference type="InterPro" id="IPR005225">
    <property type="entry name" value="Small_GTP-bd"/>
</dbReference>
<dbReference type="CDD" id="cd04169">
    <property type="entry name" value="RF3"/>
    <property type="match status" value="1"/>
</dbReference>
<dbReference type="GO" id="GO:0005525">
    <property type="term" value="F:GTP binding"/>
    <property type="evidence" value="ECO:0007669"/>
    <property type="project" value="UniProtKB-UniRule"/>
</dbReference>
<protein>
    <recommendedName>
        <fullName evidence="7 8">Peptide chain release factor 3</fullName>
        <shortName evidence="8">RF-3</shortName>
    </recommendedName>
</protein>
<dbReference type="NCBIfam" id="TIGR00231">
    <property type="entry name" value="small_GTP"/>
    <property type="match status" value="1"/>
</dbReference>
<dbReference type="FunFam" id="3.40.50.300:FF:000542">
    <property type="entry name" value="Peptide chain release factor 3"/>
    <property type="match status" value="1"/>
</dbReference>
<comment type="similarity">
    <text evidence="2 8">Belongs to the TRAFAC class translation factor GTPase superfamily. Classic translation factor GTPase family. PrfC subfamily.</text>
</comment>
<dbReference type="Pfam" id="PF16658">
    <property type="entry name" value="RF3_C"/>
    <property type="match status" value="1"/>
</dbReference>
<dbReference type="InterPro" id="IPR009000">
    <property type="entry name" value="Transl_B-barrel_sf"/>
</dbReference>
<comment type="subcellular location">
    <subcellularLocation>
        <location evidence="1 8">Cytoplasm</location>
    </subcellularLocation>
</comment>
<dbReference type="Pfam" id="PF22042">
    <property type="entry name" value="EF-G_D2"/>
    <property type="match status" value="1"/>
</dbReference>
<dbReference type="GO" id="GO:0005829">
    <property type="term" value="C:cytosol"/>
    <property type="evidence" value="ECO:0007669"/>
    <property type="project" value="TreeGrafter"/>
</dbReference>
<evidence type="ECO:0000256" key="7">
    <source>
        <dbReference type="ARBA" id="ARBA00073639"/>
    </source>
</evidence>
<keyword evidence="11" id="KW-1185">Reference proteome</keyword>
<evidence type="ECO:0000313" key="11">
    <source>
        <dbReference type="Proteomes" id="UP000035996"/>
    </source>
</evidence>
<dbReference type="OrthoDB" id="9804431at2"/>
<dbReference type="InterPro" id="IPR031157">
    <property type="entry name" value="G_TR_CS"/>
</dbReference>
<dbReference type="AlphaFoldDB" id="A0A0J6D607"/>
<evidence type="ECO:0000256" key="5">
    <source>
        <dbReference type="ARBA" id="ARBA00022917"/>
    </source>
</evidence>
<dbReference type="Gene3D" id="2.40.30.10">
    <property type="entry name" value="Translation factors"/>
    <property type="match status" value="1"/>
</dbReference>
<dbReference type="NCBIfam" id="TIGR00503">
    <property type="entry name" value="prfC"/>
    <property type="match status" value="1"/>
</dbReference>
<evidence type="ECO:0000256" key="2">
    <source>
        <dbReference type="ARBA" id="ARBA00009978"/>
    </source>
</evidence>
<dbReference type="PRINTS" id="PR00315">
    <property type="entry name" value="ELONGATNFCT"/>
</dbReference>
<dbReference type="PANTHER" id="PTHR43556:SF2">
    <property type="entry name" value="PEPTIDE CHAIN RELEASE FACTOR RF3"/>
    <property type="match status" value="1"/>
</dbReference>
<dbReference type="Gene3D" id="3.30.70.3280">
    <property type="entry name" value="Peptide chain release factor 3, domain III"/>
    <property type="match status" value="1"/>
</dbReference>
<dbReference type="SUPFAM" id="SSF54980">
    <property type="entry name" value="EF-G C-terminal domain-like"/>
    <property type="match status" value="1"/>
</dbReference>
<dbReference type="HAMAP" id="MF_00072">
    <property type="entry name" value="Rel_fac_3"/>
    <property type="match status" value="1"/>
</dbReference>
<evidence type="ECO:0000259" key="9">
    <source>
        <dbReference type="PROSITE" id="PS51722"/>
    </source>
</evidence>
<evidence type="ECO:0000256" key="8">
    <source>
        <dbReference type="HAMAP-Rule" id="MF_00072"/>
    </source>
</evidence>
<proteinExistence type="inferred from homology"/>
<dbReference type="InterPro" id="IPR038467">
    <property type="entry name" value="RF3_dom_3_sf"/>
</dbReference>
<name>A0A0J6D607_9BACL</name>
<dbReference type="GO" id="GO:0003924">
    <property type="term" value="F:GTPase activity"/>
    <property type="evidence" value="ECO:0007669"/>
    <property type="project" value="InterPro"/>
</dbReference>
<dbReference type="PROSITE" id="PS00301">
    <property type="entry name" value="G_TR_1"/>
    <property type="match status" value="1"/>
</dbReference>
<organism evidence="10 11">
    <name type="scientific">Guptibacillus hwajinpoensis</name>
    <dbReference type="NCBI Taxonomy" id="208199"/>
    <lineage>
        <taxon>Bacteria</taxon>
        <taxon>Bacillati</taxon>
        <taxon>Bacillota</taxon>
        <taxon>Bacilli</taxon>
        <taxon>Bacillales</taxon>
        <taxon>Guptibacillaceae</taxon>
        <taxon>Guptibacillus</taxon>
    </lineage>
</organism>
<evidence type="ECO:0000256" key="1">
    <source>
        <dbReference type="ARBA" id="ARBA00004496"/>
    </source>
</evidence>
<dbReference type="InterPro" id="IPR041732">
    <property type="entry name" value="RF3_GTP-bd"/>
</dbReference>
<evidence type="ECO:0000313" key="10">
    <source>
        <dbReference type="EMBL" id="KMM39724.1"/>
    </source>
</evidence>
<dbReference type="PATRIC" id="fig|157733.3.peg.4225"/>
<comment type="function">
    <text evidence="8">Increases the formation of ribosomal termination complexes and stimulates activities of RF-1 and RF-2. It binds guanine nucleotides and has strong preference for UGA stop codons. It may interact directly with the ribosome. The stimulation of RF-1 and RF-2 is significantly reduced by GTP and GDP, but not by GMP.</text>
</comment>
<dbReference type="PROSITE" id="PS51722">
    <property type="entry name" value="G_TR_2"/>
    <property type="match status" value="1"/>
</dbReference>
<gene>
    <name evidence="8" type="primary">prfC</name>
    <name evidence="10" type="ORF">AB986_09620</name>
</gene>
<dbReference type="InterPro" id="IPR004548">
    <property type="entry name" value="PrfC"/>
</dbReference>
<dbReference type="InterPro" id="IPR000795">
    <property type="entry name" value="T_Tr_GTP-bd_dom"/>
</dbReference>
<dbReference type="Pfam" id="PF00009">
    <property type="entry name" value="GTP_EFTU"/>
    <property type="match status" value="1"/>
</dbReference>
<dbReference type="NCBIfam" id="NF001964">
    <property type="entry name" value="PRK00741.1"/>
    <property type="match status" value="1"/>
</dbReference>
<feature type="domain" description="Tr-type G" evidence="9">
    <location>
        <begin position="12"/>
        <end position="279"/>
    </location>
</feature>
<evidence type="ECO:0000256" key="3">
    <source>
        <dbReference type="ARBA" id="ARBA00022490"/>
    </source>
</evidence>
<dbReference type="EMBL" id="LELK01000001">
    <property type="protein sequence ID" value="KMM39724.1"/>
    <property type="molecule type" value="Genomic_DNA"/>
</dbReference>
<reference evidence="10" key="1">
    <citation type="submission" date="2015-06" db="EMBL/GenBank/DDBJ databases">
        <authorList>
            <person name="Liu B."/>
            <person name="Wang J."/>
            <person name="Zhu Y."/>
            <person name="Liu G."/>
            <person name="Chen Q."/>
            <person name="Zheng C."/>
            <person name="Che J."/>
            <person name="Ge C."/>
            <person name="Shi H."/>
            <person name="Pan Z."/>
            <person name="Liu X."/>
        </authorList>
    </citation>
    <scope>NUCLEOTIDE SEQUENCE [LARGE SCALE GENOMIC DNA]</scope>
    <source>
        <strain evidence="10">DSM 16346</strain>
    </source>
</reference>
<dbReference type="Gene3D" id="3.40.50.300">
    <property type="entry name" value="P-loop containing nucleotide triphosphate hydrolases"/>
    <property type="match status" value="1"/>
</dbReference>
<dbReference type="InterPro" id="IPR053905">
    <property type="entry name" value="EF-G-like_DII"/>
</dbReference>
<dbReference type="FunFam" id="3.30.70.3280:FF:000001">
    <property type="entry name" value="Peptide chain release factor 3"/>
    <property type="match status" value="1"/>
</dbReference>
<dbReference type="SUPFAM" id="SSF50447">
    <property type="entry name" value="Translation proteins"/>
    <property type="match status" value="1"/>
</dbReference>
<dbReference type="GO" id="GO:0006449">
    <property type="term" value="P:regulation of translational termination"/>
    <property type="evidence" value="ECO:0007669"/>
    <property type="project" value="UniProtKB-UniRule"/>
</dbReference>
<comment type="caution">
    <text evidence="10">The sequence shown here is derived from an EMBL/GenBank/DDBJ whole genome shotgun (WGS) entry which is preliminary data.</text>
</comment>
<dbReference type="InterPro" id="IPR035647">
    <property type="entry name" value="EFG_III/V"/>
</dbReference>
<keyword evidence="5 8" id="KW-0648">Protein biosynthesis</keyword>
<accession>A0A0J6D607</accession>
<sequence>MTNHKELQEEIKKRRTFAIISHPDAGKTTLTEKLLFLGGQIRSTGTVKSRKSAKYATSDWMEIEKQRGISVTSSVMNFNYKGHTINILDTPGHEDFSEDTYRTLLAVDSVVMIIDAAKGVESQTKKLFKVVSEHGIPIFTFINKMDRQGREPLELLEEIEDVLGIESYPMNWPIGIGQSFQGVYDRHQKAVEFYDTEGDNKQAMQISDLEDPVLKEKAGEDLVNQLQEDVLLLDEAGATYSEEDLQSGKQTPVFFGSAISSFGVPTFLNHFLDLAPSPAPRESSEGEVKPDEETFSGFIFKIQANMNPAHRDRVAFLRIVSGTFEKGMEAWLERTGKSLKLSQGQLFFASSRGNVEKAYPGDIVGLYDSGTYQIGDTLVGSKNVYSFGALPTFPPEHFAKVRAQKAMKQKHFYKGVQQLSEEGAIQVYRTAHWDEIVIGVVGRLQFEIFEYRMKGEYNVDIQFDTMPHQHARWIETDNPEDKVDSIRNMLVYDQLKRPVLLFQNDFALRWFKDKNPDIPLRESR</sequence>
<dbReference type="InterPro" id="IPR032090">
    <property type="entry name" value="RF3_C"/>
</dbReference>
<keyword evidence="3 8" id="KW-0963">Cytoplasm</keyword>
<dbReference type="RefSeq" id="WP_048311049.1">
    <property type="nucleotide sequence ID" value="NZ_CP119526.1"/>
</dbReference>
<dbReference type="PANTHER" id="PTHR43556">
    <property type="entry name" value="PEPTIDE CHAIN RELEASE FACTOR RF3"/>
    <property type="match status" value="1"/>
</dbReference>
<dbReference type="STRING" id="157733.AB986_09620"/>